<keyword evidence="3 9" id="KW-0808">Transferase</keyword>
<keyword evidence="5 7" id="KW-1133">Transmembrane helix</keyword>
<dbReference type="Proteomes" id="UP000198577">
    <property type="component" value="Unassembled WGS sequence"/>
</dbReference>
<dbReference type="PANTHER" id="PTHR30576:SF0">
    <property type="entry name" value="UNDECAPRENYL-PHOSPHATE N-ACETYLGALACTOSAMINYL 1-PHOSPHATE TRANSFERASE-RELATED"/>
    <property type="match status" value="1"/>
</dbReference>
<feature type="transmembrane region" description="Helical" evidence="7">
    <location>
        <begin position="37"/>
        <end position="58"/>
    </location>
</feature>
<dbReference type="EMBL" id="FOXR01000029">
    <property type="protein sequence ID" value="SFQ33907.1"/>
    <property type="molecule type" value="Genomic_DNA"/>
</dbReference>
<evidence type="ECO:0000259" key="8">
    <source>
        <dbReference type="Pfam" id="PF02397"/>
    </source>
</evidence>
<evidence type="ECO:0000256" key="4">
    <source>
        <dbReference type="ARBA" id="ARBA00022692"/>
    </source>
</evidence>
<reference evidence="9 10" key="1">
    <citation type="submission" date="2016-10" db="EMBL/GenBank/DDBJ databases">
        <authorList>
            <person name="de Groot N.N."/>
        </authorList>
    </citation>
    <scope>NUCLEOTIDE SEQUENCE [LARGE SCALE GENOMIC DNA]</scope>
    <source>
        <strain evidence="9 10">DSM 20678</strain>
    </source>
</reference>
<comment type="subcellular location">
    <subcellularLocation>
        <location evidence="1">Membrane</location>
        <topology evidence="1">Multi-pass membrane protein</topology>
    </subcellularLocation>
</comment>
<comment type="similarity">
    <text evidence="2">Belongs to the bacterial sugar transferase family.</text>
</comment>
<gene>
    <name evidence="9" type="ORF">SAMN05444406_12912</name>
</gene>
<keyword evidence="10" id="KW-1185">Reference proteome</keyword>
<evidence type="ECO:0000313" key="10">
    <source>
        <dbReference type="Proteomes" id="UP000198577"/>
    </source>
</evidence>
<dbReference type="GO" id="GO:0016780">
    <property type="term" value="F:phosphotransferase activity, for other substituted phosphate groups"/>
    <property type="evidence" value="ECO:0007669"/>
    <property type="project" value="TreeGrafter"/>
</dbReference>
<feature type="domain" description="Bacterial sugar transferase" evidence="8">
    <location>
        <begin position="32"/>
        <end position="211"/>
    </location>
</feature>
<dbReference type="PANTHER" id="PTHR30576">
    <property type="entry name" value="COLANIC BIOSYNTHESIS UDP-GLUCOSE LIPID CARRIER TRANSFERASE"/>
    <property type="match status" value="1"/>
</dbReference>
<evidence type="ECO:0000256" key="2">
    <source>
        <dbReference type="ARBA" id="ARBA00006464"/>
    </source>
</evidence>
<dbReference type="GO" id="GO:0016020">
    <property type="term" value="C:membrane"/>
    <property type="evidence" value="ECO:0007669"/>
    <property type="project" value="UniProtKB-SubCell"/>
</dbReference>
<organism evidence="9 10">
    <name type="scientific">Caldicoprobacter faecalis</name>
    <dbReference type="NCBI Taxonomy" id="937334"/>
    <lineage>
        <taxon>Bacteria</taxon>
        <taxon>Bacillati</taxon>
        <taxon>Bacillota</taxon>
        <taxon>Clostridia</taxon>
        <taxon>Caldicoprobacterales</taxon>
        <taxon>Caldicoprobacteraceae</taxon>
        <taxon>Caldicoprobacter</taxon>
    </lineage>
</organism>
<evidence type="ECO:0000256" key="3">
    <source>
        <dbReference type="ARBA" id="ARBA00022679"/>
    </source>
</evidence>
<dbReference type="Pfam" id="PF02397">
    <property type="entry name" value="Bac_transf"/>
    <property type="match status" value="1"/>
</dbReference>
<dbReference type="InterPro" id="IPR003362">
    <property type="entry name" value="Bact_transf"/>
</dbReference>
<keyword evidence="4 7" id="KW-0812">Transmembrane</keyword>
<evidence type="ECO:0000313" key="9">
    <source>
        <dbReference type="EMBL" id="SFQ33907.1"/>
    </source>
</evidence>
<evidence type="ECO:0000256" key="5">
    <source>
        <dbReference type="ARBA" id="ARBA00022989"/>
    </source>
</evidence>
<name>A0A1I5XQ90_9FIRM</name>
<evidence type="ECO:0000256" key="6">
    <source>
        <dbReference type="ARBA" id="ARBA00023136"/>
    </source>
</evidence>
<accession>A0A1I5XQ90</accession>
<proteinExistence type="inferred from homology"/>
<evidence type="ECO:0000256" key="7">
    <source>
        <dbReference type="SAM" id="Phobius"/>
    </source>
</evidence>
<sequence>MEVVNIEMYVQRNIGKNTTVVVENRFWYEKIKRVMDIVLSLIGLVIAIPLMLIFGIAIKLESKGPVFYCQERVGKNGKVFMLYKLRSMYQNAEENGAKWAEKDDPRVTKVGRIMRKTRIDELPQLFNVLKGDMSIVGPRPERPIFTYQFNEQIPGFVNRLQVKPGLTGWAQVNGGYELGPAEKLEYDLYYIENRSIWMDIKIMLKTVKVILTGKGAW</sequence>
<dbReference type="NCBIfam" id="TIGR03025">
    <property type="entry name" value="EPS_sugtrans"/>
    <property type="match status" value="1"/>
</dbReference>
<dbReference type="STRING" id="937334.SAMN05444406_12912"/>
<keyword evidence="6 7" id="KW-0472">Membrane</keyword>
<dbReference type="AlphaFoldDB" id="A0A1I5XQ90"/>
<dbReference type="OrthoDB" id="9808602at2"/>
<evidence type="ECO:0000256" key="1">
    <source>
        <dbReference type="ARBA" id="ARBA00004141"/>
    </source>
</evidence>
<protein>
    <submittedName>
        <fullName evidence="9">Exopolysaccharide biosynthesis polyprenyl glycosylphosphotransferase</fullName>
    </submittedName>
</protein>
<dbReference type="InterPro" id="IPR017475">
    <property type="entry name" value="EPS_sugar_tfrase"/>
</dbReference>